<accession>A0AAJ0FE20</accession>
<comment type="caution">
    <text evidence="2">The sequence shown here is derived from an EMBL/GenBank/DDBJ whole genome shotgun (WGS) entry which is preliminary data.</text>
</comment>
<sequence length="559" mass="63607">MGEPINQAQSAKITSGNFYTPENSAFYSKFHYSDLDPKTDNIRLLRIKRPDPANPQQATIDCDLIDSVSLASYKDKYTTISYCAGSPKNIEPIIVNGCSFNAFANLGHALRQARYFWRDKFDEQELLLWADQVCINQSSHLERSHQVRLMGEIYAASARVLVSLSTENDIGGSIEWLETVLPDLRKAVQHQDYFSDPGRLAVEFFSNNLADEYFHLGWNAFICTFLKSSWWSRAWIRQEFIRSPDAYLMAKFHWINWKGAAEFIGIYDSIELEKPIVIYEPNQWAGHPPSCQACSFCGDSYLFMPVLDAQPASTLLTAKTRAESQPGRFGDLLDHISDVDICVSSDSRDLVYALLGISNHDYGLYPDYSPGVTLEDIVCQLARNVISHNKSLDVLTMAYWNSSTASVPSWVPDLRSYSLFRSGRPIEQNTQFNAAVFSPSFHSDGKGRKDRVLRVQGVRHEVLRRKIKSKWTRKFLSTTGEGLRIMGLAQEGDEIWMLHGSSTVFILREKDKQHYEIVGAVPYPDEILDAAPLRLHRLRQDINRLVESNDPKVEFINLC</sequence>
<dbReference type="Proteomes" id="UP001239445">
    <property type="component" value="Unassembled WGS sequence"/>
</dbReference>
<proteinExistence type="predicted"/>
<name>A0AAJ0FE20_9PEZI</name>
<evidence type="ECO:0000259" key="1">
    <source>
        <dbReference type="Pfam" id="PF06985"/>
    </source>
</evidence>
<gene>
    <name evidence="2" type="ORF">QBC47DRAFT_376884</name>
</gene>
<dbReference type="Pfam" id="PF06985">
    <property type="entry name" value="HET"/>
    <property type="match status" value="1"/>
</dbReference>
<keyword evidence="3" id="KW-1185">Reference proteome</keyword>
<evidence type="ECO:0000313" key="2">
    <source>
        <dbReference type="EMBL" id="KAK1757740.1"/>
    </source>
</evidence>
<dbReference type="EMBL" id="MU839830">
    <property type="protein sequence ID" value="KAK1757740.1"/>
    <property type="molecule type" value="Genomic_DNA"/>
</dbReference>
<feature type="domain" description="Heterokaryon incompatibility" evidence="1">
    <location>
        <begin position="77"/>
        <end position="239"/>
    </location>
</feature>
<organism evidence="2 3">
    <name type="scientific">Echria macrotheca</name>
    <dbReference type="NCBI Taxonomy" id="438768"/>
    <lineage>
        <taxon>Eukaryota</taxon>
        <taxon>Fungi</taxon>
        <taxon>Dikarya</taxon>
        <taxon>Ascomycota</taxon>
        <taxon>Pezizomycotina</taxon>
        <taxon>Sordariomycetes</taxon>
        <taxon>Sordariomycetidae</taxon>
        <taxon>Sordariales</taxon>
        <taxon>Schizotheciaceae</taxon>
        <taxon>Echria</taxon>
    </lineage>
</organism>
<dbReference type="AlphaFoldDB" id="A0AAJ0FE20"/>
<dbReference type="PANTHER" id="PTHR24148">
    <property type="entry name" value="ANKYRIN REPEAT DOMAIN-CONTAINING PROTEIN 39 HOMOLOG-RELATED"/>
    <property type="match status" value="1"/>
</dbReference>
<dbReference type="PANTHER" id="PTHR24148:SF73">
    <property type="entry name" value="HET DOMAIN PROTEIN (AFU_ORTHOLOGUE AFUA_8G01020)"/>
    <property type="match status" value="1"/>
</dbReference>
<protein>
    <submittedName>
        <fullName evidence="2">Heterokaryon incompatibility protein-domain-containing protein</fullName>
    </submittedName>
</protein>
<reference evidence="2" key="1">
    <citation type="submission" date="2023-06" db="EMBL/GenBank/DDBJ databases">
        <title>Genome-scale phylogeny and comparative genomics of the fungal order Sordariales.</title>
        <authorList>
            <consortium name="Lawrence Berkeley National Laboratory"/>
            <person name="Hensen N."/>
            <person name="Bonometti L."/>
            <person name="Westerberg I."/>
            <person name="Brannstrom I.O."/>
            <person name="Guillou S."/>
            <person name="Cros-Aarteil S."/>
            <person name="Calhoun S."/>
            <person name="Haridas S."/>
            <person name="Kuo A."/>
            <person name="Mondo S."/>
            <person name="Pangilinan J."/>
            <person name="Riley R."/>
            <person name="Labutti K."/>
            <person name="Andreopoulos B."/>
            <person name="Lipzen A."/>
            <person name="Chen C."/>
            <person name="Yanf M."/>
            <person name="Daum C."/>
            <person name="Ng V."/>
            <person name="Clum A."/>
            <person name="Steindorff A."/>
            <person name="Ohm R."/>
            <person name="Martin F."/>
            <person name="Silar P."/>
            <person name="Natvig D."/>
            <person name="Lalanne C."/>
            <person name="Gautier V."/>
            <person name="Ament-Velasquez S.L."/>
            <person name="Kruys A."/>
            <person name="Hutchinson M.I."/>
            <person name="Powell A.J."/>
            <person name="Barry K."/>
            <person name="Miller A.N."/>
            <person name="Grigoriev I.V."/>
            <person name="Debuchy R."/>
            <person name="Gladieux P."/>
            <person name="Thoren M.H."/>
            <person name="Johannesson H."/>
        </authorList>
    </citation>
    <scope>NUCLEOTIDE SEQUENCE</scope>
    <source>
        <strain evidence="2">PSN4</strain>
    </source>
</reference>
<dbReference type="InterPro" id="IPR052895">
    <property type="entry name" value="HetReg/Transcr_Mod"/>
</dbReference>
<dbReference type="InterPro" id="IPR010730">
    <property type="entry name" value="HET"/>
</dbReference>
<evidence type="ECO:0000313" key="3">
    <source>
        <dbReference type="Proteomes" id="UP001239445"/>
    </source>
</evidence>